<dbReference type="EMBL" id="FZNN01000005">
    <property type="protein sequence ID" value="SNR45583.1"/>
    <property type="molecule type" value="Genomic_DNA"/>
</dbReference>
<reference evidence="7 8" key="1">
    <citation type="submission" date="2017-06" db="EMBL/GenBank/DDBJ databases">
        <authorList>
            <person name="Kim H.J."/>
            <person name="Triplett B.A."/>
        </authorList>
    </citation>
    <scope>NUCLEOTIDE SEQUENCE [LARGE SCALE GENOMIC DNA]</scope>
    <source>
        <strain evidence="7 8">DSM 29052</strain>
    </source>
</reference>
<dbReference type="PROSITE" id="PS50943">
    <property type="entry name" value="HTH_CROC1"/>
    <property type="match status" value="1"/>
</dbReference>
<evidence type="ECO:0000256" key="3">
    <source>
        <dbReference type="ARBA" id="ARBA00023015"/>
    </source>
</evidence>
<evidence type="ECO:0000259" key="6">
    <source>
        <dbReference type="PROSITE" id="PS50943"/>
    </source>
</evidence>
<dbReference type="GO" id="GO:0003677">
    <property type="term" value="F:DNA binding"/>
    <property type="evidence" value="ECO:0007669"/>
    <property type="project" value="UniProtKB-KW"/>
</dbReference>
<dbReference type="Proteomes" id="UP000198417">
    <property type="component" value="Unassembled WGS sequence"/>
</dbReference>
<evidence type="ECO:0000256" key="1">
    <source>
        <dbReference type="ARBA" id="ARBA00022670"/>
    </source>
</evidence>
<dbReference type="PANTHER" id="PTHR40661">
    <property type="match status" value="1"/>
</dbReference>
<dbReference type="GO" id="GO:0004252">
    <property type="term" value="F:serine-type endopeptidase activity"/>
    <property type="evidence" value="ECO:0007669"/>
    <property type="project" value="InterPro"/>
</dbReference>
<keyword evidence="8" id="KW-1185">Reference proteome</keyword>
<dbReference type="CDD" id="cd06529">
    <property type="entry name" value="S24_LexA-like"/>
    <property type="match status" value="1"/>
</dbReference>
<keyword evidence="5" id="KW-0804">Transcription</keyword>
<keyword evidence="3" id="KW-0805">Transcription regulation</keyword>
<dbReference type="PROSITE" id="PS00501">
    <property type="entry name" value="SPASE_I_1"/>
    <property type="match status" value="1"/>
</dbReference>
<dbReference type="Gene3D" id="2.10.109.10">
    <property type="entry name" value="Umud Fragment, subunit A"/>
    <property type="match status" value="1"/>
</dbReference>
<evidence type="ECO:0000256" key="2">
    <source>
        <dbReference type="ARBA" id="ARBA00022801"/>
    </source>
</evidence>
<dbReference type="SMART" id="SM00530">
    <property type="entry name" value="HTH_XRE"/>
    <property type="match status" value="1"/>
</dbReference>
<dbReference type="GO" id="GO:0006508">
    <property type="term" value="P:proteolysis"/>
    <property type="evidence" value="ECO:0007669"/>
    <property type="project" value="UniProtKB-KW"/>
</dbReference>
<evidence type="ECO:0000313" key="8">
    <source>
        <dbReference type="Proteomes" id="UP000198417"/>
    </source>
</evidence>
<dbReference type="Pfam" id="PF12844">
    <property type="entry name" value="HTH_19"/>
    <property type="match status" value="1"/>
</dbReference>
<dbReference type="SUPFAM" id="SSF51306">
    <property type="entry name" value="LexA/Signal peptidase"/>
    <property type="match status" value="1"/>
</dbReference>
<dbReference type="InterPro" id="IPR019756">
    <property type="entry name" value="Pept_S26A_signal_pept_1_Ser-AS"/>
</dbReference>
<dbReference type="Pfam" id="PF00717">
    <property type="entry name" value="Peptidase_S24"/>
    <property type="match status" value="1"/>
</dbReference>
<dbReference type="PANTHER" id="PTHR40661:SF3">
    <property type="entry name" value="FELS-1 PROPHAGE TRANSCRIPTIONAL REGULATOR"/>
    <property type="match status" value="1"/>
</dbReference>
<organism evidence="7 8">
    <name type="scientific">Puniceibacterium sediminis</name>
    <dbReference type="NCBI Taxonomy" id="1608407"/>
    <lineage>
        <taxon>Bacteria</taxon>
        <taxon>Pseudomonadati</taxon>
        <taxon>Pseudomonadota</taxon>
        <taxon>Alphaproteobacteria</taxon>
        <taxon>Rhodobacterales</taxon>
        <taxon>Paracoccaceae</taxon>
        <taxon>Puniceibacterium</taxon>
    </lineage>
</organism>
<feature type="domain" description="HTH cro/C1-type" evidence="6">
    <location>
        <begin position="14"/>
        <end position="69"/>
    </location>
</feature>
<evidence type="ECO:0000313" key="7">
    <source>
        <dbReference type="EMBL" id="SNR45583.1"/>
    </source>
</evidence>
<dbReference type="InterPro" id="IPR010982">
    <property type="entry name" value="Lambda_DNA-bd_dom_sf"/>
</dbReference>
<dbReference type="InterPro" id="IPR015927">
    <property type="entry name" value="Peptidase_S24_S26A/B/C"/>
</dbReference>
<keyword evidence="1" id="KW-0645">Protease</keyword>
<sequence>MLGIKMSVQMHERLRARIRQLGMSVADVAREAGVNRSFVYDILRGKSLVPNLEKLTRIAGVVKVELEWLLTGKGTVHGDDPITDDYHNEFVAIQYVAVRPSMGGGAVVEQAEERSGRDFHFRRAWIRDRLKAAPSMLRVMAVQGDSMLPTLNDGDTILVDMNQRNPSPSGVFVLHDGMGLVAKRLEHVPMSEPPRVRIISDNARYSPYECTSGEVNIIGRVRWYGREM</sequence>
<evidence type="ECO:0000256" key="5">
    <source>
        <dbReference type="ARBA" id="ARBA00023163"/>
    </source>
</evidence>
<protein>
    <submittedName>
        <fullName evidence="7">Phage repressor protein C, contains Cro/C1-type HTH and peptisase s24 domains</fullName>
    </submittedName>
</protein>
<dbReference type="CDD" id="cd00093">
    <property type="entry name" value="HTH_XRE"/>
    <property type="match status" value="1"/>
</dbReference>
<dbReference type="InterPro" id="IPR001387">
    <property type="entry name" value="Cro/C1-type_HTH"/>
</dbReference>
<keyword evidence="4" id="KW-0238">DNA-binding</keyword>
<dbReference type="Gene3D" id="1.10.260.40">
    <property type="entry name" value="lambda repressor-like DNA-binding domains"/>
    <property type="match status" value="1"/>
</dbReference>
<keyword evidence="2" id="KW-0378">Hydrolase</keyword>
<dbReference type="GO" id="GO:0016020">
    <property type="term" value="C:membrane"/>
    <property type="evidence" value="ECO:0007669"/>
    <property type="project" value="InterPro"/>
</dbReference>
<dbReference type="InterPro" id="IPR039418">
    <property type="entry name" value="LexA-like"/>
</dbReference>
<evidence type="ECO:0000256" key="4">
    <source>
        <dbReference type="ARBA" id="ARBA00023125"/>
    </source>
</evidence>
<dbReference type="AlphaFoldDB" id="A0A238WGZ5"/>
<dbReference type="InterPro" id="IPR036286">
    <property type="entry name" value="LexA/Signal_pep-like_sf"/>
</dbReference>
<name>A0A238WGZ5_9RHOB</name>
<dbReference type="SUPFAM" id="SSF47413">
    <property type="entry name" value="lambda repressor-like DNA-binding domains"/>
    <property type="match status" value="1"/>
</dbReference>
<proteinExistence type="predicted"/>
<gene>
    <name evidence="7" type="ORF">SAMN06265370_105211</name>
</gene>
<accession>A0A238WGZ5</accession>